<dbReference type="GeneID" id="64602156"/>
<dbReference type="AlphaFoldDB" id="A0A9P7DJU0"/>
<dbReference type="Pfam" id="PF18759">
    <property type="entry name" value="Plavaka"/>
    <property type="match status" value="1"/>
</dbReference>
<evidence type="ECO:0000313" key="3">
    <source>
        <dbReference type="Proteomes" id="UP000719766"/>
    </source>
</evidence>
<accession>A0A9P7DJU0</accession>
<sequence>MFLPPGSVPEPLSEKTPDDWTPFRNRTEFETAEFFFIENQTPATQINRLLDLWASTLTKHNDRPPFADYRDLYKTIDNIPVGDVKWQSFSAQYTGARPDVAPPWMDQTFDVWYRDPHQVVRNMLGNPDYVQEFDYRPYREFSTDGDVRQWKDFMSGDWAWNQADLIATDPETHGSTFVPVVLGSDKTTVSVATGNNEYYPLYASIGNVHNNVRRAHREALAIVGFLAIPKTTKEHASDPKFHKFRRQLFQSSLAKILERLRPGMTKPEVVRFGDGHFRRVVYGLGPYIADYEEQVLLACIVRGWCARCLGPRINLDEPASERCREHTEALVEEATLGDLWDEYGIVGDLVPFTNDFPRADIHELIAPDLLHQLIKGTFKDHIVDWVEKYLHQTHGKMAAKRIMDDIDRRYQWTGDDSKALMKVYLPAIEGHVPIEVVQTFRAFLEFCYLVRRNIITEKTLDKIQDALDRFHRYREIFKTTEVVETFSLPRQHSLQHYIHLVRLFGAPNGLCSSITESKHIKAVKEPWRRSSQYKALGQMLVTNQRLDKLAAARTDFTTRGMLDGTCLSAAINALGEFNNTTFDIRIANDEPGNPLREDTEPEVNVQEDEDVGDVEIDTGPTVIQAHVELAKTPQRNRARTVSALALELSIPQLPNMLSRFLFAQLNPNDPRDPLQIPPADCPQYDERISVFNSACSRFFAPSDLSGIGGMRREHIRACPAWRKEHPRYDCIFVNTNPDLEGMRGMDVARVLTFFSFTYRAETYPCAVVRWFDTLGELPDDDTGMWMVQPAHHANNAPHIAIIHVDSIYRAAHLIPVYGSRFIPPNLQHYQTYDSFRRFYINKYADHHSFEIAS</sequence>
<evidence type="ECO:0000313" key="2">
    <source>
        <dbReference type="EMBL" id="KAG1796311.1"/>
    </source>
</evidence>
<reference evidence="2" key="1">
    <citation type="journal article" date="2020" name="New Phytol.">
        <title>Comparative genomics reveals dynamic genome evolution in host specialist ectomycorrhizal fungi.</title>
        <authorList>
            <person name="Lofgren L.A."/>
            <person name="Nguyen N.H."/>
            <person name="Vilgalys R."/>
            <person name="Ruytinx J."/>
            <person name="Liao H.L."/>
            <person name="Branco S."/>
            <person name="Kuo A."/>
            <person name="LaButti K."/>
            <person name="Lipzen A."/>
            <person name="Andreopoulos W."/>
            <person name="Pangilinan J."/>
            <person name="Riley R."/>
            <person name="Hundley H."/>
            <person name="Na H."/>
            <person name="Barry K."/>
            <person name="Grigoriev I.V."/>
            <person name="Stajich J.E."/>
            <person name="Kennedy P.G."/>
        </authorList>
    </citation>
    <scope>NUCLEOTIDE SEQUENCE</scope>
    <source>
        <strain evidence="2">S12</strain>
    </source>
</reference>
<proteinExistence type="predicted"/>
<dbReference type="InterPro" id="IPR041078">
    <property type="entry name" value="Plavaka"/>
</dbReference>
<dbReference type="EMBL" id="JABBWE010000019">
    <property type="protein sequence ID" value="KAG1796311.1"/>
    <property type="molecule type" value="Genomic_DNA"/>
</dbReference>
<gene>
    <name evidence="2" type="ORF">HD556DRAFT_1467804</name>
</gene>
<protein>
    <submittedName>
        <fullName evidence="2">Uncharacterized protein</fullName>
    </submittedName>
</protein>
<feature type="region of interest" description="Disordered" evidence="1">
    <location>
        <begin position="1"/>
        <end position="23"/>
    </location>
</feature>
<comment type="caution">
    <text evidence="2">The sequence shown here is derived from an EMBL/GenBank/DDBJ whole genome shotgun (WGS) entry which is preliminary data.</text>
</comment>
<keyword evidence="3" id="KW-1185">Reference proteome</keyword>
<dbReference type="OrthoDB" id="3199698at2759"/>
<evidence type="ECO:0000256" key="1">
    <source>
        <dbReference type="SAM" id="MobiDB-lite"/>
    </source>
</evidence>
<organism evidence="2 3">
    <name type="scientific">Suillus plorans</name>
    <dbReference type="NCBI Taxonomy" id="116603"/>
    <lineage>
        <taxon>Eukaryota</taxon>
        <taxon>Fungi</taxon>
        <taxon>Dikarya</taxon>
        <taxon>Basidiomycota</taxon>
        <taxon>Agaricomycotina</taxon>
        <taxon>Agaricomycetes</taxon>
        <taxon>Agaricomycetidae</taxon>
        <taxon>Boletales</taxon>
        <taxon>Suillineae</taxon>
        <taxon>Suillaceae</taxon>
        <taxon>Suillus</taxon>
    </lineage>
</organism>
<dbReference type="Proteomes" id="UP000719766">
    <property type="component" value="Unassembled WGS sequence"/>
</dbReference>
<dbReference type="RefSeq" id="XP_041161827.1">
    <property type="nucleotide sequence ID" value="XM_041308392.1"/>
</dbReference>
<name>A0A9P7DJU0_9AGAM</name>